<dbReference type="Pfam" id="PF05995">
    <property type="entry name" value="CDO_I"/>
    <property type="match status" value="1"/>
</dbReference>
<comment type="cofactor">
    <cofactor evidence="9">
        <name>Fe cation</name>
        <dbReference type="ChEBI" id="CHEBI:24875"/>
    </cofactor>
    <text evidence="9">Binds 1 Fe cation per subunit.</text>
</comment>
<accession>A0A875S786</accession>
<dbReference type="GO" id="GO:0019448">
    <property type="term" value="P:L-cysteine catabolic process"/>
    <property type="evidence" value="ECO:0007669"/>
    <property type="project" value="TreeGrafter"/>
</dbReference>
<reference evidence="10" key="1">
    <citation type="submission" date="2020-10" db="EMBL/GenBank/DDBJ databases">
        <authorList>
            <person name="Roach M.J.R."/>
        </authorList>
    </citation>
    <scope>NUCLEOTIDE SEQUENCE</scope>
    <source>
        <strain evidence="10">CBS 1945</strain>
    </source>
</reference>
<dbReference type="Proteomes" id="UP000662931">
    <property type="component" value="Chromosome 4"/>
</dbReference>
<dbReference type="EMBL" id="CP064815">
    <property type="protein sequence ID" value="QPG76818.1"/>
    <property type="molecule type" value="Genomic_DNA"/>
</dbReference>
<proteinExistence type="inferred from homology"/>
<dbReference type="PANTHER" id="PTHR12918">
    <property type="entry name" value="CYSTEINE DIOXYGENASE"/>
    <property type="match status" value="1"/>
</dbReference>
<dbReference type="GeneID" id="62197612"/>
<dbReference type="CDD" id="cd10548">
    <property type="entry name" value="cupin_CDO"/>
    <property type="match status" value="1"/>
</dbReference>
<evidence type="ECO:0000256" key="6">
    <source>
        <dbReference type="ARBA" id="ARBA00023004"/>
    </source>
</evidence>
<evidence type="ECO:0000313" key="11">
    <source>
        <dbReference type="Proteomes" id="UP000662931"/>
    </source>
</evidence>
<evidence type="ECO:0000256" key="5">
    <source>
        <dbReference type="ARBA" id="ARBA00023002"/>
    </source>
</evidence>
<dbReference type="OrthoDB" id="543511at2759"/>
<keyword evidence="7" id="KW-0883">Thioether bond</keyword>
<sequence length="226" mass="25594">MTITQEAHSSVIARTCDVNEQLSFDELVAKLGEILNVSQHLDVSNIDHVQIQALMDRYQSNEDDWSKCALRESSRGYTRNGVVNFGDNANLLILVWNPGKGSAIHDHAGAHCVMKILKGTLQEELFDNSDSESTQEPEKPKKMQCFDKHLMYVNQSRYINDHIGVHRVTNKGKEPAVSLHLYTPPYAMKYGCNIFSETAGRKSHVDMSKLYSWQGKIVNKNMYSNC</sequence>
<evidence type="ECO:0000256" key="3">
    <source>
        <dbReference type="ARBA" id="ARBA00022723"/>
    </source>
</evidence>
<keyword evidence="5 9" id="KW-0560">Oxidoreductase</keyword>
<evidence type="ECO:0000256" key="9">
    <source>
        <dbReference type="RuleBase" id="RU366010"/>
    </source>
</evidence>
<keyword evidence="4 9" id="KW-0223">Dioxygenase</keyword>
<feature type="cross-link" description="3'-(S-cysteinyl)-tyrosine (Cys-Tyr)" evidence="7">
    <location>
        <begin position="112"/>
        <end position="182"/>
    </location>
</feature>
<evidence type="ECO:0000256" key="8">
    <source>
        <dbReference type="PIRSR" id="PIRSR610300-51"/>
    </source>
</evidence>
<evidence type="ECO:0000256" key="1">
    <source>
        <dbReference type="ARBA" id="ARBA00006622"/>
    </source>
</evidence>
<dbReference type="SUPFAM" id="SSF51182">
    <property type="entry name" value="RmlC-like cupins"/>
    <property type="match status" value="1"/>
</dbReference>
<dbReference type="InterPro" id="IPR014710">
    <property type="entry name" value="RmlC-like_jellyroll"/>
</dbReference>
<dbReference type="Gene3D" id="2.60.120.10">
    <property type="entry name" value="Jelly Rolls"/>
    <property type="match status" value="1"/>
</dbReference>
<evidence type="ECO:0000256" key="4">
    <source>
        <dbReference type="ARBA" id="ARBA00022964"/>
    </source>
</evidence>
<gene>
    <name evidence="10" type="ORF">FOA43_004212</name>
</gene>
<protein>
    <recommendedName>
        <fullName evidence="2 9">Cysteine dioxygenase</fullName>
        <ecNumber evidence="2 9">1.13.11.20</ecNumber>
    </recommendedName>
</protein>
<dbReference type="AlphaFoldDB" id="A0A875S786"/>
<dbReference type="InterPro" id="IPR010300">
    <property type="entry name" value="CDO_1"/>
</dbReference>
<dbReference type="PANTHER" id="PTHR12918:SF1">
    <property type="entry name" value="CYSTEINE DIOXYGENASE TYPE 1"/>
    <property type="match status" value="1"/>
</dbReference>
<feature type="binding site" evidence="8">
    <location>
        <position position="105"/>
    </location>
    <ligand>
        <name>Fe cation</name>
        <dbReference type="ChEBI" id="CHEBI:24875"/>
        <note>catalytic</note>
    </ligand>
</feature>
<keyword evidence="3 8" id="KW-0479">Metal-binding</keyword>
<dbReference type="RefSeq" id="XP_038780383.1">
    <property type="nucleotide sequence ID" value="XM_038924455.1"/>
</dbReference>
<dbReference type="InterPro" id="IPR011051">
    <property type="entry name" value="RmlC_Cupin_sf"/>
</dbReference>
<dbReference type="GO" id="GO:0008198">
    <property type="term" value="F:ferrous iron binding"/>
    <property type="evidence" value="ECO:0007669"/>
    <property type="project" value="TreeGrafter"/>
</dbReference>
<name>A0A875S786_EENNA</name>
<feature type="binding site" evidence="8">
    <location>
        <position position="166"/>
    </location>
    <ligand>
        <name>Fe cation</name>
        <dbReference type="ChEBI" id="CHEBI:24875"/>
        <note>catalytic</note>
    </ligand>
</feature>
<dbReference type="KEGG" id="bnn:FOA43_004212"/>
<keyword evidence="6 8" id="KW-0408">Iron</keyword>
<evidence type="ECO:0000313" key="10">
    <source>
        <dbReference type="EMBL" id="QPG76818.1"/>
    </source>
</evidence>
<keyword evidence="11" id="KW-1185">Reference proteome</keyword>
<organism evidence="10 11">
    <name type="scientific">Eeniella nana</name>
    <name type="common">Yeast</name>
    <name type="synonym">Brettanomyces nanus</name>
    <dbReference type="NCBI Taxonomy" id="13502"/>
    <lineage>
        <taxon>Eukaryota</taxon>
        <taxon>Fungi</taxon>
        <taxon>Dikarya</taxon>
        <taxon>Ascomycota</taxon>
        <taxon>Saccharomycotina</taxon>
        <taxon>Pichiomycetes</taxon>
        <taxon>Pichiales</taxon>
        <taxon>Pichiaceae</taxon>
        <taxon>Brettanomyces</taxon>
    </lineage>
</organism>
<comment type="catalytic activity">
    <reaction evidence="9">
        <text>L-cysteine + O2 = 3-sulfino-L-alanine + H(+)</text>
        <dbReference type="Rhea" id="RHEA:20441"/>
        <dbReference type="ChEBI" id="CHEBI:15378"/>
        <dbReference type="ChEBI" id="CHEBI:15379"/>
        <dbReference type="ChEBI" id="CHEBI:35235"/>
        <dbReference type="ChEBI" id="CHEBI:61085"/>
        <dbReference type="EC" id="1.13.11.20"/>
    </reaction>
</comment>
<feature type="binding site" evidence="8">
    <location>
        <position position="107"/>
    </location>
    <ligand>
        <name>Fe cation</name>
        <dbReference type="ChEBI" id="CHEBI:24875"/>
        <note>catalytic</note>
    </ligand>
</feature>
<evidence type="ECO:0000256" key="7">
    <source>
        <dbReference type="PIRSR" id="PIRSR610300-50"/>
    </source>
</evidence>
<evidence type="ECO:0000256" key="2">
    <source>
        <dbReference type="ARBA" id="ARBA00013133"/>
    </source>
</evidence>
<comment type="similarity">
    <text evidence="1 9">Belongs to the cysteine dioxygenase family.</text>
</comment>
<dbReference type="GO" id="GO:0017172">
    <property type="term" value="F:cysteine dioxygenase activity"/>
    <property type="evidence" value="ECO:0007669"/>
    <property type="project" value="UniProtKB-UniRule"/>
</dbReference>
<dbReference type="EC" id="1.13.11.20" evidence="2 9"/>